<feature type="region of interest" description="Disordered" evidence="1">
    <location>
        <begin position="37"/>
        <end position="60"/>
    </location>
</feature>
<name>A0A2R6WGA2_MARPO</name>
<evidence type="ECO:0000313" key="2">
    <source>
        <dbReference type="EMBL" id="PTQ32877.1"/>
    </source>
</evidence>
<sequence length="130" mass="14791">MADFEDRNRRRVDEAEHTLMSWRSTFGLGPTGSCCTFPSSRKEPRTVAKTPPPSWLSRTPGWIPRSRWPLAVGRRRQDKTKLPDSGTKSAFFVVQRWLASRGAMHAALRCCCPRVHYEGPDTVFPPLTYA</sequence>
<keyword evidence="3" id="KW-1185">Reference proteome</keyword>
<accession>A0A2R6WGA2</accession>
<dbReference type="Proteomes" id="UP000244005">
    <property type="component" value="Unassembled WGS sequence"/>
</dbReference>
<gene>
    <name evidence="2" type="ORF">MARPO_0094s0051</name>
</gene>
<evidence type="ECO:0000256" key="1">
    <source>
        <dbReference type="SAM" id="MobiDB-lite"/>
    </source>
</evidence>
<protein>
    <submittedName>
        <fullName evidence="2">Uncharacterized protein</fullName>
    </submittedName>
</protein>
<dbReference type="EMBL" id="KZ772766">
    <property type="protein sequence ID" value="PTQ32877.1"/>
    <property type="molecule type" value="Genomic_DNA"/>
</dbReference>
<dbReference type="AlphaFoldDB" id="A0A2R6WGA2"/>
<proteinExistence type="predicted"/>
<organism evidence="2 3">
    <name type="scientific">Marchantia polymorpha</name>
    <name type="common">Common liverwort</name>
    <name type="synonym">Marchantia aquatica</name>
    <dbReference type="NCBI Taxonomy" id="3197"/>
    <lineage>
        <taxon>Eukaryota</taxon>
        <taxon>Viridiplantae</taxon>
        <taxon>Streptophyta</taxon>
        <taxon>Embryophyta</taxon>
        <taxon>Marchantiophyta</taxon>
        <taxon>Marchantiopsida</taxon>
        <taxon>Marchantiidae</taxon>
        <taxon>Marchantiales</taxon>
        <taxon>Marchantiaceae</taxon>
        <taxon>Marchantia</taxon>
    </lineage>
</organism>
<reference evidence="3" key="1">
    <citation type="journal article" date="2017" name="Cell">
        <title>Insights into land plant evolution garnered from the Marchantia polymorpha genome.</title>
        <authorList>
            <person name="Bowman J.L."/>
            <person name="Kohchi T."/>
            <person name="Yamato K.T."/>
            <person name="Jenkins J."/>
            <person name="Shu S."/>
            <person name="Ishizaki K."/>
            <person name="Yamaoka S."/>
            <person name="Nishihama R."/>
            <person name="Nakamura Y."/>
            <person name="Berger F."/>
            <person name="Adam C."/>
            <person name="Aki S.S."/>
            <person name="Althoff F."/>
            <person name="Araki T."/>
            <person name="Arteaga-Vazquez M.A."/>
            <person name="Balasubrmanian S."/>
            <person name="Barry K."/>
            <person name="Bauer D."/>
            <person name="Boehm C.R."/>
            <person name="Briginshaw L."/>
            <person name="Caballero-Perez J."/>
            <person name="Catarino B."/>
            <person name="Chen F."/>
            <person name="Chiyoda S."/>
            <person name="Chovatia M."/>
            <person name="Davies K.M."/>
            <person name="Delmans M."/>
            <person name="Demura T."/>
            <person name="Dierschke T."/>
            <person name="Dolan L."/>
            <person name="Dorantes-Acosta A.E."/>
            <person name="Eklund D.M."/>
            <person name="Florent S.N."/>
            <person name="Flores-Sandoval E."/>
            <person name="Fujiyama A."/>
            <person name="Fukuzawa H."/>
            <person name="Galik B."/>
            <person name="Grimanelli D."/>
            <person name="Grimwood J."/>
            <person name="Grossniklaus U."/>
            <person name="Hamada T."/>
            <person name="Haseloff J."/>
            <person name="Hetherington A.J."/>
            <person name="Higo A."/>
            <person name="Hirakawa Y."/>
            <person name="Hundley H.N."/>
            <person name="Ikeda Y."/>
            <person name="Inoue K."/>
            <person name="Inoue S.I."/>
            <person name="Ishida S."/>
            <person name="Jia Q."/>
            <person name="Kakita M."/>
            <person name="Kanazawa T."/>
            <person name="Kawai Y."/>
            <person name="Kawashima T."/>
            <person name="Kennedy M."/>
            <person name="Kinose K."/>
            <person name="Kinoshita T."/>
            <person name="Kohara Y."/>
            <person name="Koide E."/>
            <person name="Komatsu K."/>
            <person name="Kopischke S."/>
            <person name="Kubo M."/>
            <person name="Kyozuka J."/>
            <person name="Lagercrantz U."/>
            <person name="Lin S.S."/>
            <person name="Lindquist E."/>
            <person name="Lipzen A.M."/>
            <person name="Lu C.W."/>
            <person name="De Luna E."/>
            <person name="Martienssen R.A."/>
            <person name="Minamino N."/>
            <person name="Mizutani M."/>
            <person name="Mizutani M."/>
            <person name="Mochizuki N."/>
            <person name="Monte I."/>
            <person name="Mosher R."/>
            <person name="Nagasaki H."/>
            <person name="Nakagami H."/>
            <person name="Naramoto S."/>
            <person name="Nishitani K."/>
            <person name="Ohtani M."/>
            <person name="Okamoto T."/>
            <person name="Okumura M."/>
            <person name="Phillips J."/>
            <person name="Pollak B."/>
            <person name="Reinders A."/>
            <person name="Rovekamp M."/>
            <person name="Sano R."/>
            <person name="Sawa S."/>
            <person name="Schmid M.W."/>
            <person name="Shirakawa M."/>
            <person name="Solano R."/>
            <person name="Spunde A."/>
            <person name="Suetsugu N."/>
            <person name="Sugano S."/>
            <person name="Sugiyama A."/>
            <person name="Sun R."/>
            <person name="Suzuki Y."/>
            <person name="Takenaka M."/>
            <person name="Takezawa D."/>
            <person name="Tomogane H."/>
            <person name="Tsuzuki M."/>
            <person name="Ueda T."/>
            <person name="Umeda M."/>
            <person name="Ward J.M."/>
            <person name="Watanabe Y."/>
            <person name="Yazaki K."/>
            <person name="Yokoyama R."/>
            <person name="Yoshitake Y."/>
            <person name="Yotsui I."/>
            <person name="Zachgo S."/>
            <person name="Schmutz J."/>
        </authorList>
    </citation>
    <scope>NUCLEOTIDE SEQUENCE [LARGE SCALE GENOMIC DNA]</scope>
    <source>
        <strain evidence="3">Tak-1</strain>
    </source>
</reference>
<evidence type="ECO:0000313" key="3">
    <source>
        <dbReference type="Proteomes" id="UP000244005"/>
    </source>
</evidence>